<proteinExistence type="inferred from homology"/>
<dbReference type="PROSITE" id="PS00105">
    <property type="entry name" value="AA_TRANSFER_CLASS_1"/>
    <property type="match status" value="1"/>
</dbReference>
<dbReference type="PANTHER" id="PTHR46383:SF1">
    <property type="entry name" value="ASPARTATE AMINOTRANSFERASE"/>
    <property type="match status" value="1"/>
</dbReference>
<evidence type="ECO:0000313" key="9">
    <source>
        <dbReference type="Proteomes" id="UP000008074"/>
    </source>
</evidence>
<dbReference type="InterPro" id="IPR050596">
    <property type="entry name" value="AspAT/PAT-like"/>
</dbReference>
<keyword evidence="5" id="KW-0663">Pyridoxal phosphate</keyword>
<accession>C7LKF7</accession>
<dbReference type="STRING" id="595499.SMDSEM_220"/>
<dbReference type="InterPro" id="IPR015421">
    <property type="entry name" value="PyrdxlP-dep_Trfase_major"/>
</dbReference>
<dbReference type="GO" id="GO:0030170">
    <property type="term" value="F:pyridoxal phosphate binding"/>
    <property type="evidence" value="ECO:0007669"/>
    <property type="project" value="InterPro"/>
</dbReference>
<evidence type="ECO:0000256" key="6">
    <source>
        <dbReference type="RuleBase" id="RU000481"/>
    </source>
</evidence>
<sequence length="394" mass="45205">MLSDRILNMGISKTLEMTAKARKLKELGYNVINLSVGEPDFFPPSFILKAAKKAIDKGYHNYTPISGDLELKKMICNKFKRDNNLNYSNSQILISNGVKQSIINLFLALLNKNDEVIIPAPYWVSYYEMVKFCQAKPIILPTTIKSNFKITSKQLKNVITSKTKIFIFNSPCNPTGCVYSKNELKTLVKILSKNPKIIIISDEIYEYIIYEKKHISIASFSEIYNQTVTLNGLSKSFSMTGWRVGYLGGPEWLTKACEKIQGQTTSCVNSIAQRASIVALKYNQKKILKKILNSFKKRRNLIITFFKEIPTFKFKSPDGAFYLFIDISFFLKKNQSSNNFSMHLLNKYFVATVSGESFGYKNGLRISYASSKKNLFEALFRIKKFLNEFFFLLY</sequence>
<organism evidence="8 9">
    <name type="scientific">Karelsulcia muelleri (strain SMDSEM)</name>
    <name type="common">Sulcia muelleri</name>
    <dbReference type="NCBI Taxonomy" id="595499"/>
    <lineage>
        <taxon>Bacteria</taxon>
        <taxon>Pseudomonadati</taxon>
        <taxon>Bacteroidota</taxon>
        <taxon>Flavobacteriia</taxon>
        <taxon>Flavobacteriales</taxon>
        <taxon>Candidatus Karelsulcia</taxon>
    </lineage>
</organism>
<evidence type="ECO:0000256" key="2">
    <source>
        <dbReference type="ARBA" id="ARBA00007441"/>
    </source>
</evidence>
<dbReference type="PANTHER" id="PTHR46383">
    <property type="entry name" value="ASPARTATE AMINOTRANSFERASE"/>
    <property type="match status" value="1"/>
</dbReference>
<keyword evidence="3 6" id="KW-0032">Aminotransferase</keyword>
<dbReference type="InterPro" id="IPR004839">
    <property type="entry name" value="Aminotransferase_I/II_large"/>
</dbReference>
<reference evidence="8 9" key="1">
    <citation type="journal article" date="2009" name="Proc. Natl. Acad. Sci. U.S.A.">
        <title>Convergent evolution of metabolic roles in bacterial co-symbionts of insects.</title>
        <authorList>
            <person name="McCutcheon J.P."/>
            <person name="McDonald B.R."/>
            <person name="Moran N.A."/>
        </authorList>
    </citation>
    <scope>NUCLEOTIDE SEQUENCE [LARGE SCALE GENOMIC DNA]</scope>
    <source>
        <strain evidence="8 9">SMDSEM</strain>
    </source>
</reference>
<dbReference type="InterPro" id="IPR015424">
    <property type="entry name" value="PyrdxlP-dep_Trfase"/>
</dbReference>
<dbReference type="HOGENOM" id="CLU_017584_4_3_10"/>
<dbReference type="SUPFAM" id="SSF53383">
    <property type="entry name" value="PLP-dependent transferases"/>
    <property type="match status" value="1"/>
</dbReference>
<comment type="cofactor">
    <cofactor evidence="1 6">
        <name>pyridoxal 5'-phosphate</name>
        <dbReference type="ChEBI" id="CHEBI:597326"/>
    </cofactor>
</comment>
<evidence type="ECO:0000256" key="1">
    <source>
        <dbReference type="ARBA" id="ARBA00001933"/>
    </source>
</evidence>
<dbReference type="InterPro" id="IPR004838">
    <property type="entry name" value="NHTrfase_class1_PyrdxlP-BS"/>
</dbReference>
<dbReference type="CDD" id="cd00609">
    <property type="entry name" value="AAT_like"/>
    <property type="match status" value="1"/>
</dbReference>
<dbReference type="AlphaFoldDB" id="C7LKF7"/>
<gene>
    <name evidence="8" type="primary">aspC</name>
    <name evidence="8" type="ordered locus">SMDSEM_220</name>
</gene>
<dbReference type="GO" id="GO:0008483">
    <property type="term" value="F:transaminase activity"/>
    <property type="evidence" value="ECO:0007669"/>
    <property type="project" value="UniProtKB-KW"/>
</dbReference>
<dbReference type="Pfam" id="PF00155">
    <property type="entry name" value="Aminotran_1_2"/>
    <property type="match status" value="1"/>
</dbReference>
<dbReference type="Gene3D" id="3.90.1150.10">
    <property type="entry name" value="Aspartate Aminotransferase, domain 1"/>
    <property type="match status" value="1"/>
</dbReference>
<dbReference type="GO" id="GO:0006520">
    <property type="term" value="P:amino acid metabolic process"/>
    <property type="evidence" value="ECO:0007669"/>
    <property type="project" value="InterPro"/>
</dbReference>
<comment type="similarity">
    <text evidence="2 6">Belongs to the class-I pyridoxal-phosphate-dependent aminotransferase family.</text>
</comment>
<dbReference type="EC" id="2.6.1.-" evidence="6"/>
<dbReference type="EMBL" id="CP001605">
    <property type="protein sequence ID" value="ACU52919.1"/>
    <property type="molecule type" value="Genomic_DNA"/>
</dbReference>
<dbReference type="KEGG" id="sms:SMDSEM_220"/>
<keyword evidence="4 6" id="KW-0808">Transferase</keyword>
<feature type="domain" description="Aminotransferase class I/classII large" evidence="7">
    <location>
        <begin position="30"/>
        <end position="379"/>
    </location>
</feature>
<dbReference type="FunFam" id="3.40.640.10:FF:000033">
    <property type="entry name" value="Aspartate aminotransferase"/>
    <property type="match status" value="1"/>
</dbReference>
<evidence type="ECO:0000256" key="5">
    <source>
        <dbReference type="ARBA" id="ARBA00022898"/>
    </source>
</evidence>
<evidence type="ECO:0000313" key="8">
    <source>
        <dbReference type="EMBL" id="ACU52919.1"/>
    </source>
</evidence>
<evidence type="ECO:0000256" key="4">
    <source>
        <dbReference type="ARBA" id="ARBA00022679"/>
    </source>
</evidence>
<dbReference type="InterPro" id="IPR015422">
    <property type="entry name" value="PyrdxlP-dep_Trfase_small"/>
</dbReference>
<dbReference type="Proteomes" id="UP000008074">
    <property type="component" value="Chromosome"/>
</dbReference>
<name>C7LKF7_KARMS</name>
<evidence type="ECO:0000256" key="3">
    <source>
        <dbReference type="ARBA" id="ARBA00022576"/>
    </source>
</evidence>
<evidence type="ECO:0000259" key="7">
    <source>
        <dbReference type="Pfam" id="PF00155"/>
    </source>
</evidence>
<dbReference type="Gene3D" id="3.40.640.10">
    <property type="entry name" value="Type I PLP-dependent aspartate aminotransferase-like (Major domain)"/>
    <property type="match status" value="1"/>
</dbReference>
<protein>
    <recommendedName>
        <fullName evidence="6">Aminotransferase</fullName>
        <ecNumber evidence="6">2.6.1.-</ecNumber>
    </recommendedName>
</protein>